<organism evidence="1">
    <name type="scientific">Anguilla anguilla</name>
    <name type="common">European freshwater eel</name>
    <name type="synonym">Muraena anguilla</name>
    <dbReference type="NCBI Taxonomy" id="7936"/>
    <lineage>
        <taxon>Eukaryota</taxon>
        <taxon>Metazoa</taxon>
        <taxon>Chordata</taxon>
        <taxon>Craniata</taxon>
        <taxon>Vertebrata</taxon>
        <taxon>Euteleostomi</taxon>
        <taxon>Actinopterygii</taxon>
        <taxon>Neopterygii</taxon>
        <taxon>Teleostei</taxon>
        <taxon>Anguilliformes</taxon>
        <taxon>Anguillidae</taxon>
        <taxon>Anguilla</taxon>
    </lineage>
</organism>
<dbReference type="EMBL" id="GBXM01090936">
    <property type="protein sequence ID" value="JAH17641.1"/>
    <property type="molecule type" value="Transcribed_RNA"/>
</dbReference>
<proteinExistence type="predicted"/>
<accession>A0A0E9QL56</accession>
<protein>
    <submittedName>
        <fullName evidence="1">Uncharacterized protein</fullName>
    </submittedName>
</protein>
<reference evidence="1" key="1">
    <citation type="submission" date="2014-11" db="EMBL/GenBank/DDBJ databases">
        <authorList>
            <person name="Amaro Gonzalez C."/>
        </authorList>
    </citation>
    <scope>NUCLEOTIDE SEQUENCE</scope>
</reference>
<sequence length="9" mass="1120">MTQYTVYSK</sequence>
<evidence type="ECO:0000313" key="1">
    <source>
        <dbReference type="EMBL" id="JAH17641.1"/>
    </source>
</evidence>
<name>A0A0E9QL56_ANGAN</name>
<reference evidence="1" key="2">
    <citation type="journal article" date="2015" name="Fish Shellfish Immunol.">
        <title>Early steps in the European eel (Anguilla anguilla)-Vibrio vulnificus interaction in the gills: Role of the RtxA13 toxin.</title>
        <authorList>
            <person name="Callol A."/>
            <person name="Pajuelo D."/>
            <person name="Ebbesson L."/>
            <person name="Teles M."/>
            <person name="MacKenzie S."/>
            <person name="Amaro C."/>
        </authorList>
    </citation>
    <scope>NUCLEOTIDE SEQUENCE</scope>
</reference>